<feature type="non-terminal residue" evidence="1">
    <location>
        <position position="1"/>
    </location>
</feature>
<dbReference type="EMBL" id="GL891382">
    <property type="protein sequence ID" value="EGO53751.1"/>
    <property type="molecule type" value="Genomic_DNA"/>
</dbReference>
<dbReference type="AlphaFoldDB" id="F8N016"/>
<accession>F8N016</accession>
<dbReference type="KEGG" id="nte:NEUTE1DRAFT97228"/>
<organism evidence="1 2">
    <name type="scientific">Neurospora tetrasperma (strain FGSC 2508 / ATCC MYA-4615 / P0657)</name>
    <dbReference type="NCBI Taxonomy" id="510951"/>
    <lineage>
        <taxon>Eukaryota</taxon>
        <taxon>Fungi</taxon>
        <taxon>Dikarya</taxon>
        <taxon>Ascomycota</taxon>
        <taxon>Pezizomycotina</taxon>
        <taxon>Sordariomycetes</taxon>
        <taxon>Sordariomycetidae</taxon>
        <taxon>Sordariales</taxon>
        <taxon>Sordariaceae</taxon>
        <taxon>Neurospora</taxon>
    </lineage>
</organism>
<dbReference type="GeneID" id="20831744"/>
<dbReference type="RefSeq" id="XP_009857330.1">
    <property type="nucleotide sequence ID" value="XM_009859028.1"/>
</dbReference>
<gene>
    <name evidence="1" type="ORF">NEUTE1DRAFT_97228</name>
</gene>
<keyword evidence="2" id="KW-1185">Reference proteome</keyword>
<name>F8N016_NEUT8</name>
<proteinExistence type="predicted"/>
<protein>
    <submittedName>
        <fullName evidence="1">Uncharacterized protein</fullName>
    </submittedName>
</protein>
<dbReference type="HOGENOM" id="CLU_2564681_0_0_1"/>
<evidence type="ECO:0000313" key="1">
    <source>
        <dbReference type="EMBL" id="EGO53751.1"/>
    </source>
</evidence>
<dbReference type="VEuPathDB" id="FungiDB:NEUTE1DRAFT_97228"/>
<dbReference type="Proteomes" id="UP000008065">
    <property type="component" value="Unassembled WGS sequence"/>
</dbReference>
<evidence type="ECO:0000313" key="2">
    <source>
        <dbReference type="Proteomes" id="UP000008065"/>
    </source>
</evidence>
<reference evidence="2" key="1">
    <citation type="journal article" date="2011" name="Genetics">
        <title>Massive changes in genome architecture accompany the transition to self-fertility in the filamentous fungus Neurospora tetrasperma.</title>
        <authorList>
            <person name="Ellison C.E."/>
            <person name="Stajich J.E."/>
            <person name="Jacobson D.J."/>
            <person name="Natvig D.O."/>
            <person name="Lapidus A."/>
            <person name="Foster B."/>
            <person name="Aerts A."/>
            <person name="Riley R."/>
            <person name="Lindquist E.A."/>
            <person name="Grigoriev I.V."/>
            <person name="Taylor J.W."/>
        </authorList>
    </citation>
    <scope>NUCLEOTIDE SEQUENCE [LARGE SCALE GENOMIC DNA]</scope>
    <source>
        <strain evidence="2">FGSC 2508 / P0657</strain>
    </source>
</reference>
<sequence>MPCHQGWSAVDVFKGKEGSACEGDNDRERATGDDVVLGYFLFQHREIDSAWDHIMDVDVDSCQGVADISSRTERMWKSSPKMK</sequence>